<dbReference type="Proteomes" id="UP000823865">
    <property type="component" value="Unassembled WGS sequence"/>
</dbReference>
<dbReference type="AlphaFoldDB" id="A0A9E2L566"/>
<protein>
    <recommendedName>
        <fullName evidence="4">Lipocalin-like domain-containing protein</fullName>
    </recommendedName>
</protein>
<keyword evidence="1" id="KW-0732">Signal</keyword>
<name>A0A9E2L566_9BACT</name>
<evidence type="ECO:0000313" key="2">
    <source>
        <dbReference type="EMBL" id="MBU3853196.1"/>
    </source>
</evidence>
<proteinExistence type="predicted"/>
<gene>
    <name evidence="2" type="ORF">H9789_05160</name>
</gene>
<evidence type="ECO:0008006" key="4">
    <source>
        <dbReference type="Google" id="ProtNLM"/>
    </source>
</evidence>
<dbReference type="EMBL" id="JAHLFU010000100">
    <property type="protein sequence ID" value="MBU3853196.1"/>
    <property type="molecule type" value="Genomic_DNA"/>
</dbReference>
<organism evidence="2 3">
    <name type="scientific">Candidatus Paraprevotella stercoravium</name>
    <dbReference type="NCBI Taxonomy" id="2838725"/>
    <lineage>
        <taxon>Bacteria</taxon>
        <taxon>Pseudomonadati</taxon>
        <taxon>Bacteroidota</taxon>
        <taxon>Bacteroidia</taxon>
        <taxon>Bacteroidales</taxon>
        <taxon>Prevotellaceae</taxon>
        <taxon>Paraprevotella</taxon>
    </lineage>
</organism>
<reference evidence="2" key="2">
    <citation type="submission" date="2021-04" db="EMBL/GenBank/DDBJ databases">
        <authorList>
            <person name="Gilroy R."/>
        </authorList>
    </citation>
    <scope>NUCLEOTIDE SEQUENCE</scope>
    <source>
        <strain evidence="2">G3-2149</strain>
    </source>
</reference>
<evidence type="ECO:0000313" key="3">
    <source>
        <dbReference type="Proteomes" id="UP000823865"/>
    </source>
</evidence>
<sequence>MKKNYFLFALLGAGFCIQNPVMASEVSGNESVKVSAVMPVADVPQTVKPFKGQWYSDEIYMDIDFYGNTVSDPNSMDGDPCPGIIKVRKGGSEMSYTILSMKVNGKKASGIVSDNDFQEQPMSAEILADGTMKITIPALKLIMGEGDIKVFKGEKILRKAAPFAGKWSLKGNGIAAEMILNLYDRCIMGMNADMNDALSYGIINITMGMNVDDCSILSWEGIGNTVDVKFVSSRSGGIYKARLTYLPSTKKIKVSQVTPVGSDAGECYLTDGMEFVY</sequence>
<reference evidence="2" key="1">
    <citation type="journal article" date="2021" name="PeerJ">
        <title>Extensive microbial diversity within the chicken gut microbiome revealed by metagenomics and culture.</title>
        <authorList>
            <person name="Gilroy R."/>
            <person name="Ravi A."/>
            <person name="Getino M."/>
            <person name="Pursley I."/>
            <person name="Horton D.L."/>
            <person name="Alikhan N.F."/>
            <person name="Baker D."/>
            <person name="Gharbi K."/>
            <person name="Hall N."/>
            <person name="Watson M."/>
            <person name="Adriaenssens E.M."/>
            <person name="Foster-Nyarko E."/>
            <person name="Jarju S."/>
            <person name="Secka A."/>
            <person name="Antonio M."/>
            <person name="Oren A."/>
            <person name="Chaudhuri R.R."/>
            <person name="La Ragione R."/>
            <person name="Hildebrand F."/>
            <person name="Pallen M.J."/>
        </authorList>
    </citation>
    <scope>NUCLEOTIDE SEQUENCE</scope>
    <source>
        <strain evidence="2">G3-2149</strain>
    </source>
</reference>
<feature type="signal peptide" evidence="1">
    <location>
        <begin position="1"/>
        <end position="23"/>
    </location>
</feature>
<feature type="chain" id="PRO_5039375804" description="Lipocalin-like domain-containing protein" evidence="1">
    <location>
        <begin position="24"/>
        <end position="277"/>
    </location>
</feature>
<evidence type="ECO:0000256" key="1">
    <source>
        <dbReference type="SAM" id="SignalP"/>
    </source>
</evidence>
<accession>A0A9E2L566</accession>
<comment type="caution">
    <text evidence="2">The sequence shown here is derived from an EMBL/GenBank/DDBJ whole genome shotgun (WGS) entry which is preliminary data.</text>
</comment>